<evidence type="ECO:0000313" key="3">
    <source>
        <dbReference type="Proteomes" id="UP000029227"/>
    </source>
</evidence>
<feature type="region of interest" description="Disordered" evidence="1">
    <location>
        <begin position="31"/>
        <end position="50"/>
    </location>
</feature>
<proteinExistence type="predicted"/>
<evidence type="ECO:0000313" key="2">
    <source>
        <dbReference type="EMBL" id="GAL08432.1"/>
    </source>
</evidence>
<dbReference type="AlphaFoldDB" id="A0A090RLR4"/>
<accession>A0A090RLR4</accession>
<evidence type="ECO:0000256" key="1">
    <source>
        <dbReference type="SAM" id="MobiDB-lite"/>
    </source>
</evidence>
<dbReference type="STRING" id="754436.JCM19237_28"/>
<dbReference type="Proteomes" id="UP000029227">
    <property type="component" value="Unassembled WGS sequence"/>
</dbReference>
<keyword evidence="2" id="KW-0808">Transferase</keyword>
<name>A0A090RLR4_9GAMM</name>
<dbReference type="EMBL" id="BBMN01000026">
    <property type="protein sequence ID" value="GAL08432.1"/>
    <property type="molecule type" value="Genomic_DNA"/>
</dbReference>
<sequence>MKITEVKTNTLRGELVRTEAEMNLRVAMSPSEVMEKTRKEDELGVGVYTP</sequence>
<reference evidence="2 3" key="1">
    <citation type="journal article" date="2014" name="Genome Announc.">
        <title>Draft Genome Sequences of Two Vibrionaceae Species, Vibrio ponticus C121 and Photobacterium aphoticum C119, Isolated as Coral Reef Microbiota.</title>
        <authorList>
            <person name="Al-saari N."/>
            <person name="Meirelles P.M."/>
            <person name="Mino S."/>
            <person name="Suda W."/>
            <person name="Oshima K."/>
            <person name="Hattori M."/>
            <person name="Ohkuma M."/>
            <person name="Thompson F.L."/>
            <person name="Gomez-Gil B."/>
            <person name="Sawabe T."/>
            <person name="Sawabe T."/>
        </authorList>
    </citation>
    <scope>NUCLEOTIDE SEQUENCE [LARGE SCALE GENOMIC DNA]</scope>
    <source>
        <strain evidence="2 3">JCM 19237</strain>
    </source>
</reference>
<organism evidence="2 3">
    <name type="scientific">Photobacterium aphoticum</name>
    <dbReference type="NCBI Taxonomy" id="754436"/>
    <lineage>
        <taxon>Bacteria</taxon>
        <taxon>Pseudomonadati</taxon>
        <taxon>Pseudomonadota</taxon>
        <taxon>Gammaproteobacteria</taxon>
        <taxon>Vibrionales</taxon>
        <taxon>Vibrionaceae</taxon>
        <taxon>Photobacterium</taxon>
    </lineage>
</organism>
<protein>
    <submittedName>
        <fullName evidence="2">tRNA-i(6)A37 methylthiotransferase</fullName>
    </submittedName>
</protein>
<dbReference type="GO" id="GO:0016740">
    <property type="term" value="F:transferase activity"/>
    <property type="evidence" value="ECO:0007669"/>
    <property type="project" value="UniProtKB-KW"/>
</dbReference>
<comment type="caution">
    <text evidence="2">The sequence shown here is derived from an EMBL/GenBank/DDBJ whole genome shotgun (WGS) entry which is preliminary data.</text>
</comment>
<dbReference type="eggNOG" id="COG0621">
    <property type="taxonomic scope" value="Bacteria"/>
</dbReference>
<feature type="compositionally biased region" description="Basic and acidic residues" evidence="1">
    <location>
        <begin position="33"/>
        <end position="42"/>
    </location>
</feature>
<gene>
    <name evidence="2" type="ORF">JCM19237_28</name>
</gene>